<evidence type="ECO:0000256" key="3">
    <source>
        <dbReference type="ARBA" id="ARBA00023125"/>
    </source>
</evidence>
<dbReference type="Pfam" id="PF03965">
    <property type="entry name" value="Penicillinase_R"/>
    <property type="match status" value="1"/>
</dbReference>
<protein>
    <submittedName>
        <fullName evidence="5">Penicillinase repressor</fullName>
    </submittedName>
</protein>
<evidence type="ECO:0000256" key="1">
    <source>
        <dbReference type="ARBA" id="ARBA00011046"/>
    </source>
</evidence>
<gene>
    <name evidence="5" type="primary">blaI_4</name>
    <name evidence="5" type="ORF">Poly41_41540</name>
</gene>
<dbReference type="PIRSF" id="PIRSF019455">
    <property type="entry name" value="CopR_AtkY"/>
    <property type="match status" value="1"/>
</dbReference>
<evidence type="ECO:0000256" key="4">
    <source>
        <dbReference type="ARBA" id="ARBA00023163"/>
    </source>
</evidence>
<dbReference type="GO" id="GO:0003677">
    <property type="term" value="F:DNA binding"/>
    <property type="evidence" value="ECO:0007669"/>
    <property type="project" value="UniProtKB-KW"/>
</dbReference>
<dbReference type="InterPro" id="IPR005650">
    <property type="entry name" value="BlaI_family"/>
</dbReference>
<keyword evidence="3" id="KW-0238">DNA-binding</keyword>
<comment type="caution">
    <text evidence="5">The sequence shown here is derived from an EMBL/GenBank/DDBJ whole genome shotgun (WGS) entry which is preliminary data.</text>
</comment>
<dbReference type="SUPFAM" id="SSF46785">
    <property type="entry name" value="Winged helix' DNA-binding domain"/>
    <property type="match status" value="1"/>
</dbReference>
<proteinExistence type="inferred from homology"/>
<dbReference type="Gene3D" id="1.10.4040.10">
    <property type="entry name" value="Penicillinase repressor domain"/>
    <property type="match status" value="1"/>
</dbReference>
<comment type="similarity">
    <text evidence="1">Belongs to the BlaI transcriptional regulatory family.</text>
</comment>
<dbReference type="InterPro" id="IPR036388">
    <property type="entry name" value="WH-like_DNA-bd_sf"/>
</dbReference>
<reference evidence="5 6" key="1">
    <citation type="submission" date="2019-02" db="EMBL/GenBank/DDBJ databases">
        <title>Deep-cultivation of Planctomycetes and their phenomic and genomic characterization uncovers novel biology.</title>
        <authorList>
            <person name="Wiegand S."/>
            <person name="Jogler M."/>
            <person name="Boedeker C."/>
            <person name="Pinto D."/>
            <person name="Vollmers J."/>
            <person name="Rivas-Marin E."/>
            <person name="Kohn T."/>
            <person name="Peeters S.H."/>
            <person name="Heuer A."/>
            <person name="Rast P."/>
            <person name="Oberbeckmann S."/>
            <person name="Bunk B."/>
            <person name="Jeske O."/>
            <person name="Meyerdierks A."/>
            <person name="Storesund J.E."/>
            <person name="Kallscheuer N."/>
            <person name="Luecker S."/>
            <person name="Lage O.M."/>
            <person name="Pohl T."/>
            <person name="Merkel B.J."/>
            <person name="Hornburger P."/>
            <person name="Mueller R.-W."/>
            <person name="Bruemmer F."/>
            <person name="Labrenz M."/>
            <person name="Spormann A.M."/>
            <person name="Op Den Camp H."/>
            <person name="Overmann J."/>
            <person name="Amann R."/>
            <person name="Jetten M.S.M."/>
            <person name="Mascher T."/>
            <person name="Medema M.H."/>
            <person name="Devos D.P."/>
            <person name="Kaster A.-K."/>
            <person name="Ovreas L."/>
            <person name="Rohde M."/>
            <person name="Galperin M.Y."/>
            <person name="Jogler C."/>
        </authorList>
    </citation>
    <scope>NUCLEOTIDE SEQUENCE [LARGE SCALE GENOMIC DNA]</scope>
    <source>
        <strain evidence="5 6">Poly41</strain>
    </source>
</reference>
<sequence>MGKTSMSRSSKGSVDLTRCEAEVMDVVWENEFVTVNDVVNAIDRNLAYTTVMTTMKILEEKEIVCRGKKIGRAYTYSANVSREQVRVGMLKSLTDQLFGGSARSLVLSLMQSDAVSAEDIEAVKEAAEKLGDS</sequence>
<organism evidence="5 6">
    <name type="scientific">Novipirellula artificiosorum</name>
    <dbReference type="NCBI Taxonomy" id="2528016"/>
    <lineage>
        <taxon>Bacteria</taxon>
        <taxon>Pseudomonadati</taxon>
        <taxon>Planctomycetota</taxon>
        <taxon>Planctomycetia</taxon>
        <taxon>Pirellulales</taxon>
        <taxon>Pirellulaceae</taxon>
        <taxon>Novipirellula</taxon>
    </lineage>
</organism>
<dbReference type="Gene3D" id="1.10.10.10">
    <property type="entry name" value="Winged helix-like DNA-binding domain superfamily/Winged helix DNA-binding domain"/>
    <property type="match status" value="1"/>
</dbReference>
<evidence type="ECO:0000256" key="2">
    <source>
        <dbReference type="ARBA" id="ARBA00023015"/>
    </source>
</evidence>
<keyword evidence="6" id="KW-1185">Reference proteome</keyword>
<dbReference type="InterPro" id="IPR036390">
    <property type="entry name" value="WH_DNA-bd_sf"/>
</dbReference>
<evidence type="ECO:0000313" key="5">
    <source>
        <dbReference type="EMBL" id="TWU35010.1"/>
    </source>
</evidence>
<name>A0A5C6DDY4_9BACT</name>
<keyword evidence="2" id="KW-0805">Transcription regulation</keyword>
<dbReference type="Proteomes" id="UP000319143">
    <property type="component" value="Unassembled WGS sequence"/>
</dbReference>
<keyword evidence="4" id="KW-0804">Transcription</keyword>
<dbReference type="EMBL" id="SJPV01000007">
    <property type="protein sequence ID" value="TWU35010.1"/>
    <property type="molecule type" value="Genomic_DNA"/>
</dbReference>
<accession>A0A5C6DDY4</accession>
<dbReference type="GO" id="GO:0045892">
    <property type="term" value="P:negative regulation of DNA-templated transcription"/>
    <property type="evidence" value="ECO:0007669"/>
    <property type="project" value="InterPro"/>
</dbReference>
<evidence type="ECO:0000313" key="6">
    <source>
        <dbReference type="Proteomes" id="UP000319143"/>
    </source>
</evidence>
<dbReference type="AlphaFoldDB" id="A0A5C6DDY4"/>